<dbReference type="KEGG" id="spu:100892480"/>
<organism evidence="12 13">
    <name type="scientific">Strongylocentrotus purpuratus</name>
    <name type="common">Purple sea urchin</name>
    <dbReference type="NCBI Taxonomy" id="7668"/>
    <lineage>
        <taxon>Eukaryota</taxon>
        <taxon>Metazoa</taxon>
        <taxon>Echinodermata</taxon>
        <taxon>Eleutherozoa</taxon>
        <taxon>Echinozoa</taxon>
        <taxon>Echinoidea</taxon>
        <taxon>Euechinoidea</taxon>
        <taxon>Echinacea</taxon>
        <taxon>Camarodonta</taxon>
        <taxon>Echinidea</taxon>
        <taxon>Strongylocentrotidae</taxon>
        <taxon>Strongylocentrotus</taxon>
    </lineage>
</organism>
<dbReference type="PRINTS" id="PR01012">
    <property type="entry name" value="NRPEPTIDEYR"/>
</dbReference>
<comment type="subcellular location">
    <subcellularLocation>
        <location evidence="1">Membrane</location>
        <topology evidence="1">Multi-pass membrane protein</topology>
    </subcellularLocation>
</comment>
<dbReference type="AlphaFoldDB" id="A0A7M7GF99"/>
<dbReference type="Proteomes" id="UP000007110">
    <property type="component" value="Unassembled WGS sequence"/>
</dbReference>
<evidence type="ECO:0000313" key="12">
    <source>
        <dbReference type="EnsemblMetazoa" id="XP_003725178"/>
    </source>
</evidence>
<keyword evidence="6 10" id="KW-0472">Membrane</keyword>
<keyword evidence="7 9" id="KW-0675">Receptor</keyword>
<name>A0A7M7GF99_STRPU</name>
<dbReference type="PROSITE" id="PS00237">
    <property type="entry name" value="G_PROTEIN_RECEP_F1_1"/>
    <property type="match status" value="1"/>
</dbReference>
<keyword evidence="4 10" id="KW-1133">Transmembrane helix</keyword>
<evidence type="ECO:0000313" key="13">
    <source>
        <dbReference type="Proteomes" id="UP000007110"/>
    </source>
</evidence>
<evidence type="ECO:0000256" key="10">
    <source>
        <dbReference type="SAM" id="Phobius"/>
    </source>
</evidence>
<feature type="transmembrane region" description="Helical" evidence="10">
    <location>
        <begin position="98"/>
        <end position="120"/>
    </location>
</feature>
<comment type="similarity">
    <text evidence="2 9">Belongs to the G-protein coupled receptor 1 family.</text>
</comment>
<evidence type="ECO:0000256" key="7">
    <source>
        <dbReference type="ARBA" id="ARBA00023170"/>
    </source>
</evidence>
<dbReference type="GO" id="GO:0004983">
    <property type="term" value="F:neuropeptide Y receptor activity"/>
    <property type="evidence" value="ECO:0007669"/>
    <property type="project" value="InterPro"/>
</dbReference>
<protein>
    <recommendedName>
        <fullName evidence="11">G-protein coupled receptors family 1 profile domain-containing protein</fullName>
    </recommendedName>
</protein>
<evidence type="ECO:0000256" key="3">
    <source>
        <dbReference type="ARBA" id="ARBA00022692"/>
    </source>
</evidence>
<evidence type="ECO:0000256" key="9">
    <source>
        <dbReference type="RuleBase" id="RU000688"/>
    </source>
</evidence>
<feature type="transmembrane region" description="Helical" evidence="10">
    <location>
        <begin position="132"/>
        <end position="155"/>
    </location>
</feature>
<accession>A0A7M7GF99</accession>
<evidence type="ECO:0000256" key="2">
    <source>
        <dbReference type="ARBA" id="ARBA00010663"/>
    </source>
</evidence>
<evidence type="ECO:0000256" key="8">
    <source>
        <dbReference type="ARBA" id="ARBA00023224"/>
    </source>
</evidence>
<keyword evidence="13" id="KW-1185">Reference proteome</keyword>
<dbReference type="Gene3D" id="1.20.1070.10">
    <property type="entry name" value="Rhodopsin 7-helix transmembrane proteins"/>
    <property type="match status" value="1"/>
</dbReference>
<dbReference type="RefSeq" id="XP_003725178.2">
    <property type="nucleotide sequence ID" value="XM_003725130.3"/>
</dbReference>
<dbReference type="GO" id="GO:0005886">
    <property type="term" value="C:plasma membrane"/>
    <property type="evidence" value="ECO:0000318"/>
    <property type="project" value="GO_Central"/>
</dbReference>
<feature type="transmembrane region" description="Helical" evidence="10">
    <location>
        <begin position="53"/>
        <end position="77"/>
    </location>
</feature>
<evidence type="ECO:0000256" key="1">
    <source>
        <dbReference type="ARBA" id="ARBA00004141"/>
    </source>
</evidence>
<evidence type="ECO:0000256" key="4">
    <source>
        <dbReference type="ARBA" id="ARBA00022989"/>
    </source>
</evidence>
<feature type="transmembrane region" description="Helical" evidence="10">
    <location>
        <begin position="302"/>
        <end position="325"/>
    </location>
</feature>
<dbReference type="PRINTS" id="PR00237">
    <property type="entry name" value="GPCRRHODOPSN"/>
</dbReference>
<feature type="transmembrane region" description="Helical" evidence="10">
    <location>
        <begin position="271"/>
        <end position="290"/>
    </location>
</feature>
<reference evidence="13" key="1">
    <citation type="submission" date="2015-02" db="EMBL/GenBank/DDBJ databases">
        <title>Genome sequencing for Strongylocentrotus purpuratus.</title>
        <authorList>
            <person name="Murali S."/>
            <person name="Liu Y."/>
            <person name="Vee V."/>
            <person name="English A."/>
            <person name="Wang M."/>
            <person name="Skinner E."/>
            <person name="Han Y."/>
            <person name="Muzny D.M."/>
            <person name="Worley K.C."/>
            <person name="Gibbs R.A."/>
        </authorList>
    </citation>
    <scope>NUCLEOTIDE SEQUENCE</scope>
</reference>
<dbReference type="GO" id="GO:0042923">
    <property type="term" value="F:neuropeptide binding"/>
    <property type="evidence" value="ECO:0000318"/>
    <property type="project" value="GO_Central"/>
</dbReference>
<dbReference type="OMA" id="EECDERQ"/>
<dbReference type="SUPFAM" id="SSF81321">
    <property type="entry name" value="Family A G protein-coupled receptor-like"/>
    <property type="match status" value="1"/>
</dbReference>
<dbReference type="PANTHER" id="PTHR24235">
    <property type="entry name" value="NEUROPEPTIDE Y RECEPTOR"/>
    <property type="match status" value="1"/>
</dbReference>
<dbReference type="InterPro" id="IPR000276">
    <property type="entry name" value="GPCR_Rhodpsn"/>
</dbReference>
<dbReference type="SMART" id="SM01381">
    <property type="entry name" value="7TM_GPCR_Srsx"/>
    <property type="match status" value="1"/>
</dbReference>
<dbReference type="GO" id="GO:0043005">
    <property type="term" value="C:neuron projection"/>
    <property type="evidence" value="ECO:0000318"/>
    <property type="project" value="GO_Central"/>
</dbReference>
<keyword evidence="3 9" id="KW-0812">Transmembrane</keyword>
<dbReference type="PROSITE" id="PS50262">
    <property type="entry name" value="G_PROTEIN_RECEP_F1_2"/>
    <property type="match status" value="1"/>
</dbReference>
<keyword evidence="8 9" id="KW-0807">Transducer</keyword>
<dbReference type="PANTHER" id="PTHR24235:SF29">
    <property type="entry name" value="GH23382P"/>
    <property type="match status" value="1"/>
</dbReference>
<dbReference type="GO" id="GO:0007186">
    <property type="term" value="P:G protein-coupled receptor signaling pathway"/>
    <property type="evidence" value="ECO:0000318"/>
    <property type="project" value="GO_Central"/>
</dbReference>
<keyword evidence="5 9" id="KW-0297">G-protein coupled receptor</keyword>
<evidence type="ECO:0000256" key="6">
    <source>
        <dbReference type="ARBA" id="ARBA00023136"/>
    </source>
</evidence>
<dbReference type="OrthoDB" id="9046662at2759"/>
<dbReference type="GO" id="GO:0008188">
    <property type="term" value="F:neuropeptide receptor activity"/>
    <property type="evidence" value="ECO:0000318"/>
    <property type="project" value="GO_Central"/>
</dbReference>
<dbReference type="Pfam" id="PF00001">
    <property type="entry name" value="7tm_1"/>
    <property type="match status" value="1"/>
</dbReference>
<evidence type="ECO:0000256" key="5">
    <source>
        <dbReference type="ARBA" id="ARBA00023040"/>
    </source>
</evidence>
<dbReference type="InParanoid" id="A0A7M7GF99"/>
<feature type="domain" description="G-protein coupled receptors family 1 profile" evidence="11">
    <location>
        <begin position="68"/>
        <end position="322"/>
    </location>
</feature>
<dbReference type="InterPro" id="IPR017452">
    <property type="entry name" value="GPCR_Rhodpsn_7TM"/>
</dbReference>
<feature type="transmembrane region" description="Helical" evidence="10">
    <location>
        <begin position="217"/>
        <end position="240"/>
    </location>
</feature>
<dbReference type="InterPro" id="IPR000611">
    <property type="entry name" value="NPY_rcpt"/>
</dbReference>
<evidence type="ECO:0000259" key="11">
    <source>
        <dbReference type="PROSITE" id="PS50262"/>
    </source>
</evidence>
<dbReference type="CDD" id="cd15203">
    <property type="entry name" value="7tmA_NPYR-like"/>
    <property type="match status" value="1"/>
</dbReference>
<dbReference type="EnsemblMetazoa" id="XM_003725130">
    <property type="protein sequence ID" value="XP_003725178"/>
    <property type="gene ID" value="LOC100892480"/>
</dbReference>
<feature type="transmembrane region" description="Helical" evidence="10">
    <location>
        <begin position="167"/>
        <end position="187"/>
    </location>
</feature>
<proteinExistence type="inferred from homology"/>
<dbReference type="GeneID" id="100892480"/>
<reference evidence="12" key="2">
    <citation type="submission" date="2021-01" db="UniProtKB">
        <authorList>
            <consortium name="EnsemblMetazoa"/>
        </authorList>
    </citation>
    <scope>IDENTIFICATION</scope>
</reference>
<sequence length="408" mass="45608">MSEAKYSPPLDYETSSEASSFFEAGSFNDSDNETGYAPMNCHLPEAPIAVKGVIGLLTIIIIILGIFGNVLVCLVVIRRPKMRTVINIFICNLAISDLIYAVLGFPMNITAYLSFVWVLPGFLCKVSAYVPAVMSFVSTLTLSAIAVDRFCLVVYPLLKPINKTRCYIALAIIWLMSTSLTLPIPIFTDMEDYSFYFGQKVVICQETWPKGHGRKRYSIAMFLIQFFYPLLLVSIAHTCISVKLSRNVRPGMRGRDSEVRENHRRQRMNRMLSAVVIVFVMCWSPFNIFLLLHEFGVAVPCIWMMISQLIAGSSIIVNPILYAWLNDNFRKEFHRLLPFLTCLEDAMSVVSNKSTTGAVSGSNINGNIKRKERPTGATYLQPTAAESTVSGATPILNTRKLAVEDTTM</sequence>